<comment type="similarity">
    <text evidence="2 13">Belongs to the radical SAM superfamily. Biotin synthase family.</text>
</comment>
<proteinExistence type="inferred from homology"/>
<feature type="binding site" evidence="13 14">
    <location>
        <position position="99"/>
    </location>
    <ligand>
        <name>[2Fe-2S] cluster</name>
        <dbReference type="ChEBI" id="CHEBI:190135"/>
    </ligand>
</feature>
<comment type="subunit">
    <text evidence="13">Homodimer.</text>
</comment>
<keyword evidence="10 13" id="KW-0408">Iron</keyword>
<accession>A0A317MUT9</accession>
<feature type="binding site" evidence="13 14">
    <location>
        <position position="262"/>
    </location>
    <ligand>
        <name>[2Fe-2S] cluster</name>
        <dbReference type="ChEBI" id="CHEBI:190135"/>
    </ligand>
</feature>
<dbReference type="NCBIfam" id="TIGR00433">
    <property type="entry name" value="bioB"/>
    <property type="match status" value="1"/>
</dbReference>
<reference evidence="16 17" key="1">
    <citation type="submission" date="2018-05" db="EMBL/GenBank/DDBJ databases">
        <title>Genomic Encyclopedia of Type Strains, Phase IV (KMG-IV): sequencing the most valuable type-strain genomes for metagenomic binning, comparative biology and taxonomic classification.</title>
        <authorList>
            <person name="Goeker M."/>
        </authorList>
    </citation>
    <scope>NUCLEOTIDE SEQUENCE [LARGE SCALE GENOMIC DNA]</scope>
    <source>
        <strain evidence="16 17">DSM 23606</strain>
    </source>
</reference>
<gene>
    <name evidence="13" type="primary">bioB</name>
    <name evidence="16" type="ORF">C7443_105209</name>
</gene>
<dbReference type="InterPro" id="IPR010722">
    <property type="entry name" value="BATS_dom"/>
</dbReference>
<keyword evidence="7 13" id="KW-0001">2Fe-2S</keyword>
<dbReference type="Gene3D" id="3.20.20.70">
    <property type="entry name" value="Aldolase class I"/>
    <property type="match status" value="1"/>
</dbReference>
<comment type="catalytic activity">
    <reaction evidence="12 13">
        <text>(4R,5S)-dethiobiotin + (sulfur carrier)-SH + 2 reduced [2Fe-2S]-[ferredoxin] + 2 S-adenosyl-L-methionine = (sulfur carrier)-H + biotin + 2 5'-deoxyadenosine + 2 L-methionine + 2 oxidized [2Fe-2S]-[ferredoxin]</text>
        <dbReference type="Rhea" id="RHEA:22060"/>
        <dbReference type="Rhea" id="RHEA-COMP:10000"/>
        <dbReference type="Rhea" id="RHEA-COMP:10001"/>
        <dbReference type="Rhea" id="RHEA-COMP:14737"/>
        <dbReference type="Rhea" id="RHEA-COMP:14739"/>
        <dbReference type="ChEBI" id="CHEBI:17319"/>
        <dbReference type="ChEBI" id="CHEBI:29917"/>
        <dbReference type="ChEBI" id="CHEBI:33737"/>
        <dbReference type="ChEBI" id="CHEBI:33738"/>
        <dbReference type="ChEBI" id="CHEBI:57586"/>
        <dbReference type="ChEBI" id="CHEBI:57844"/>
        <dbReference type="ChEBI" id="CHEBI:59789"/>
        <dbReference type="ChEBI" id="CHEBI:64428"/>
        <dbReference type="ChEBI" id="CHEBI:149473"/>
        <dbReference type="EC" id="2.8.1.6"/>
    </reaction>
</comment>
<feature type="binding site" evidence="13 14">
    <location>
        <position position="55"/>
    </location>
    <ligand>
        <name>[4Fe-4S] cluster</name>
        <dbReference type="ChEBI" id="CHEBI:49883"/>
        <note>4Fe-4S-S-AdoMet</note>
    </ligand>
</feature>
<dbReference type="GO" id="GO:0009102">
    <property type="term" value="P:biotin biosynthetic process"/>
    <property type="evidence" value="ECO:0007669"/>
    <property type="project" value="UniProtKB-UniRule"/>
</dbReference>
<dbReference type="PIRSF" id="PIRSF001619">
    <property type="entry name" value="Biotin_synth"/>
    <property type="match status" value="1"/>
</dbReference>
<dbReference type="InterPro" id="IPR013785">
    <property type="entry name" value="Aldolase_TIM"/>
</dbReference>
<dbReference type="PANTHER" id="PTHR22976:SF2">
    <property type="entry name" value="BIOTIN SYNTHASE, MITOCHONDRIAL"/>
    <property type="match status" value="1"/>
</dbReference>
<dbReference type="SFLD" id="SFLDG01060">
    <property type="entry name" value="BATS_domain_containing"/>
    <property type="match status" value="1"/>
</dbReference>
<comment type="function">
    <text evidence="13">Catalyzes the conversion of dethiobiotin (DTB) to biotin by the insertion of a sulfur atom into dethiobiotin via a radical-based mechanism.</text>
</comment>
<keyword evidence="6 13" id="KW-0949">S-adenosyl-L-methionine</keyword>
<dbReference type="OrthoDB" id="9786826at2"/>
<dbReference type="InterPro" id="IPR007197">
    <property type="entry name" value="rSAM"/>
</dbReference>
<evidence type="ECO:0000256" key="10">
    <source>
        <dbReference type="ARBA" id="ARBA00023004"/>
    </source>
</evidence>
<evidence type="ECO:0000256" key="8">
    <source>
        <dbReference type="ARBA" id="ARBA00022723"/>
    </source>
</evidence>
<keyword evidence="5 13" id="KW-0808">Transferase</keyword>
<dbReference type="GO" id="GO:0005506">
    <property type="term" value="F:iron ion binding"/>
    <property type="evidence" value="ECO:0007669"/>
    <property type="project" value="UniProtKB-UniRule"/>
</dbReference>
<evidence type="ECO:0000256" key="14">
    <source>
        <dbReference type="PIRSR" id="PIRSR001619-1"/>
    </source>
</evidence>
<evidence type="ECO:0000256" key="1">
    <source>
        <dbReference type="ARBA" id="ARBA00004942"/>
    </source>
</evidence>
<feature type="domain" description="Radical SAM core" evidence="15">
    <location>
        <begin position="40"/>
        <end position="258"/>
    </location>
</feature>
<dbReference type="UniPathway" id="UPA00078">
    <property type="reaction ID" value="UER00162"/>
</dbReference>
<dbReference type="Pfam" id="PF04055">
    <property type="entry name" value="Radical_SAM"/>
    <property type="match status" value="1"/>
</dbReference>
<evidence type="ECO:0000256" key="9">
    <source>
        <dbReference type="ARBA" id="ARBA00022756"/>
    </source>
</evidence>
<keyword evidence="9 13" id="KW-0093">Biotin biosynthesis</keyword>
<dbReference type="PROSITE" id="PS51918">
    <property type="entry name" value="RADICAL_SAM"/>
    <property type="match status" value="1"/>
</dbReference>
<dbReference type="AlphaFoldDB" id="A0A317MUT9"/>
<evidence type="ECO:0000256" key="4">
    <source>
        <dbReference type="ARBA" id="ARBA00022485"/>
    </source>
</evidence>
<dbReference type="FunFam" id="3.20.20.70:FF:000011">
    <property type="entry name" value="Biotin synthase"/>
    <property type="match status" value="1"/>
</dbReference>
<dbReference type="InterPro" id="IPR002684">
    <property type="entry name" value="Biotin_synth/BioAB"/>
</dbReference>
<feature type="binding site" evidence="13 14">
    <location>
        <position position="130"/>
    </location>
    <ligand>
        <name>[2Fe-2S] cluster</name>
        <dbReference type="ChEBI" id="CHEBI:190135"/>
    </ligand>
</feature>
<dbReference type="SFLD" id="SFLDF00272">
    <property type="entry name" value="biotin_synthase"/>
    <property type="match status" value="1"/>
</dbReference>
<evidence type="ECO:0000313" key="17">
    <source>
        <dbReference type="Proteomes" id="UP000246569"/>
    </source>
</evidence>
<dbReference type="SFLD" id="SFLDG01278">
    <property type="entry name" value="biotin_synthase_like"/>
    <property type="match status" value="1"/>
</dbReference>
<dbReference type="InterPro" id="IPR058240">
    <property type="entry name" value="rSAM_sf"/>
</dbReference>
<dbReference type="RefSeq" id="WP_110018562.1">
    <property type="nucleotide sequence ID" value="NZ_QGTJ01000005.1"/>
</dbReference>
<dbReference type="SMART" id="SM00876">
    <property type="entry name" value="BATS"/>
    <property type="match status" value="1"/>
</dbReference>
<protein>
    <recommendedName>
        <fullName evidence="3 13">Biotin synthase</fullName>
        <ecNumber evidence="3 13">2.8.1.6</ecNumber>
    </recommendedName>
</protein>
<dbReference type="EMBL" id="QGTJ01000005">
    <property type="protein sequence ID" value="PWV61776.1"/>
    <property type="molecule type" value="Genomic_DNA"/>
</dbReference>
<evidence type="ECO:0000256" key="11">
    <source>
        <dbReference type="ARBA" id="ARBA00023014"/>
    </source>
</evidence>
<comment type="cofactor">
    <cofactor evidence="14">
        <name>[2Fe-2S] cluster</name>
        <dbReference type="ChEBI" id="CHEBI:190135"/>
    </cofactor>
    <text evidence="14">Binds 1 [2Fe-2S] cluster. The cluster is coordinated with 3 cysteines and 1 arginine.</text>
</comment>
<evidence type="ECO:0000256" key="7">
    <source>
        <dbReference type="ARBA" id="ARBA00022714"/>
    </source>
</evidence>
<keyword evidence="17" id="KW-1185">Reference proteome</keyword>
<sequence>MSTALRHDWSVEEVLALFALPFNELLFRAQSLHREHFDPNAVQVSTLLSIKTGACPEDCGYCPQSARHEGEVERERLMAVEEVLTAARTAKANGASRFCMGAAWRSPKDRDLDAVVAMVEGVKALGLETCVTLGMLRAEQAQRLKDAGLDYYNHNLDTSPEFYGEIVSTRTYQDRLDTLGHVRAAGINVCSGGILGMGESVRDRASLLVQLANLPQHPESVPINMLVQVQGTPLHGVARLDALEFVRTIAVARLMMPRSFVRLSAGRTDMSDETQALCFFAGANSIFYGDKLLTTANPQANHDRSLFERLGISALQLEASLPQAGDFEQEAACGCGAAKLRAGA</sequence>
<comment type="caution">
    <text evidence="16">The sequence shown here is derived from an EMBL/GenBank/DDBJ whole genome shotgun (WGS) entry which is preliminary data.</text>
</comment>
<dbReference type="InterPro" id="IPR006638">
    <property type="entry name" value="Elp3/MiaA/NifB-like_rSAM"/>
</dbReference>
<comment type="cofactor">
    <cofactor evidence="13">
        <name>[2Fe-2S] cluster</name>
        <dbReference type="ChEBI" id="CHEBI:190135"/>
    </cofactor>
    <text evidence="13">Binds 1 [2Fe-2S] cluster. The cluster is coordinated with 3 cysteines and 1 arginine.</text>
</comment>
<feature type="binding site" evidence="13 14">
    <location>
        <position position="62"/>
    </location>
    <ligand>
        <name>[4Fe-4S] cluster</name>
        <dbReference type="ChEBI" id="CHEBI:49883"/>
        <note>4Fe-4S-S-AdoMet</note>
    </ligand>
</feature>
<dbReference type="SMART" id="SM00729">
    <property type="entry name" value="Elp3"/>
    <property type="match status" value="1"/>
</dbReference>
<evidence type="ECO:0000256" key="13">
    <source>
        <dbReference type="HAMAP-Rule" id="MF_01694"/>
    </source>
</evidence>
<evidence type="ECO:0000256" key="3">
    <source>
        <dbReference type="ARBA" id="ARBA00012236"/>
    </source>
</evidence>
<feature type="binding site" evidence="13 14">
    <location>
        <position position="59"/>
    </location>
    <ligand>
        <name>[4Fe-4S] cluster</name>
        <dbReference type="ChEBI" id="CHEBI:49883"/>
        <note>4Fe-4S-S-AdoMet</note>
    </ligand>
</feature>
<dbReference type="SUPFAM" id="SSF102114">
    <property type="entry name" value="Radical SAM enzymes"/>
    <property type="match status" value="1"/>
</dbReference>
<dbReference type="InterPro" id="IPR024177">
    <property type="entry name" value="Biotin_synthase"/>
</dbReference>
<dbReference type="HAMAP" id="MF_01694">
    <property type="entry name" value="BioB"/>
    <property type="match status" value="1"/>
</dbReference>
<dbReference type="Pfam" id="PF06968">
    <property type="entry name" value="BATS"/>
    <property type="match status" value="1"/>
</dbReference>
<organism evidence="16 17">
    <name type="scientific">Plasticicumulans acidivorans</name>
    <dbReference type="NCBI Taxonomy" id="886464"/>
    <lineage>
        <taxon>Bacteria</taxon>
        <taxon>Pseudomonadati</taxon>
        <taxon>Pseudomonadota</taxon>
        <taxon>Gammaproteobacteria</taxon>
        <taxon>Candidatus Competibacteraceae</taxon>
        <taxon>Plasticicumulans</taxon>
    </lineage>
</organism>
<dbReference type="CDD" id="cd01335">
    <property type="entry name" value="Radical_SAM"/>
    <property type="match status" value="1"/>
</dbReference>
<keyword evidence="4 13" id="KW-0004">4Fe-4S</keyword>
<dbReference type="GO" id="GO:0051537">
    <property type="term" value="F:2 iron, 2 sulfur cluster binding"/>
    <property type="evidence" value="ECO:0007669"/>
    <property type="project" value="UniProtKB-KW"/>
</dbReference>
<evidence type="ECO:0000256" key="6">
    <source>
        <dbReference type="ARBA" id="ARBA00022691"/>
    </source>
</evidence>
<dbReference type="SFLD" id="SFLDS00029">
    <property type="entry name" value="Radical_SAM"/>
    <property type="match status" value="1"/>
</dbReference>
<comment type="pathway">
    <text evidence="1 13">Cofactor biosynthesis; biotin biosynthesis; biotin from 7,8-diaminononanoate: step 2/2.</text>
</comment>
<keyword evidence="11 13" id="KW-0411">Iron-sulfur</keyword>
<dbReference type="GO" id="GO:0051539">
    <property type="term" value="F:4 iron, 4 sulfur cluster binding"/>
    <property type="evidence" value="ECO:0007669"/>
    <property type="project" value="UniProtKB-KW"/>
</dbReference>
<dbReference type="GO" id="GO:0004076">
    <property type="term" value="F:biotin synthase activity"/>
    <property type="evidence" value="ECO:0007669"/>
    <property type="project" value="UniProtKB-UniRule"/>
</dbReference>
<evidence type="ECO:0000256" key="5">
    <source>
        <dbReference type="ARBA" id="ARBA00022679"/>
    </source>
</evidence>
<feature type="binding site" evidence="13 14">
    <location>
        <position position="190"/>
    </location>
    <ligand>
        <name>[2Fe-2S] cluster</name>
        <dbReference type="ChEBI" id="CHEBI:190135"/>
    </ligand>
</feature>
<keyword evidence="8 13" id="KW-0479">Metal-binding</keyword>
<dbReference type="EC" id="2.8.1.6" evidence="3 13"/>
<name>A0A317MUT9_9GAMM</name>
<dbReference type="PANTHER" id="PTHR22976">
    <property type="entry name" value="BIOTIN SYNTHASE"/>
    <property type="match status" value="1"/>
</dbReference>
<dbReference type="Proteomes" id="UP000246569">
    <property type="component" value="Unassembled WGS sequence"/>
</dbReference>
<evidence type="ECO:0000256" key="12">
    <source>
        <dbReference type="ARBA" id="ARBA00051157"/>
    </source>
</evidence>
<evidence type="ECO:0000313" key="16">
    <source>
        <dbReference type="EMBL" id="PWV61776.1"/>
    </source>
</evidence>
<comment type="cofactor">
    <cofactor evidence="13 14">
        <name>[4Fe-4S] cluster</name>
        <dbReference type="ChEBI" id="CHEBI:49883"/>
    </cofactor>
    <text evidence="13 14">Binds 1 [4Fe-4S] cluster. The cluster is coordinated with 3 cysteines and an exchangeable S-adenosyl-L-methionine.</text>
</comment>
<evidence type="ECO:0000259" key="15">
    <source>
        <dbReference type="PROSITE" id="PS51918"/>
    </source>
</evidence>
<evidence type="ECO:0000256" key="2">
    <source>
        <dbReference type="ARBA" id="ARBA00010765"/>
    </source>
</evidence>